<sequence>MRYIVYRLVSVDYWWGRLNLLNRLELGGEGVAKWVERQYGRMAWEISGEFLGRGFGTGLRSGSGDKMKELKL</sequence>
<evidence type="ECO:0000313" key="2">
    <source>
        <dbReference type="Proteomes" id="UP000260812"/>
    </source>
</evidence>
<organism evidence="1 2">
    <name type="scientific">Eisenbergiella massiliensis</name>
    <dbReference type="NCBI Taxonomy" id="1720294"/>
    <lineage>
        <taxon>Bacteria</taxon>
        <taxon>Bacillati</taxon>
        <taxon>Bacillota</taxon>
        <taxon>Clostridia</taxon>
        <taxon>Lachnospirales</taxon>
        <taxon>Lachnospiraceae</taxon>
        <taxon>Eisenbergiella</taxon>
    </lineage>
</organism>
<dbReference type="EMBL" id="QVLV01000039">
    <property type="protein sequence ID" value="RGE55684.1"/>
    <property type="molecule type" value="Genomic_DNA"/>
</dbReference>
<proteinExistence type="predicted"/>
<reference evidence="1" key="1">
    <citation type="submission" date="2018-08" db="EMBL/GenBank/DDBJ databases">
        <title>A genome reference for cultivated species of the human gut microbiota.</title>
        <authorList>
            <person name="Zou Y."/>
            <person name="Xue W."/>
            <person name="Luo G."/>
        </authorList>
    </citation>
    <scope>NUCLEOTIDE SEQUENCE [LARGE SCALE GENOMIC DNA]</scope>
    <source>
        <strain evidence="1">TF05-5AC</strain>
    </source>
</reference>
<keyword evidence="2" id="KW-1185">Reference proteome</keyword>
<evidence type="ECO:0000313" key="1">
    <source>
        <dbReference type="EMBL" id="RGE55684.1"/>
    </source>
</evidence>
<dbReference type="AlphaFoldDB" id="A0A3E3HV29"/>
<name>A0A3E3HV29_9FIRM</name>
<gene>
    <name evidence="1" type="ORF">DXC51_28165</name>
</gene>
<comment type="caution">
    <text evidence="1">The sequence shown here is derived from an EMBL/GenBank/DDBJ whole genome shotgun (WGS) entry which is preliminary data.</text>
</comment>
<accession>A0A3E3HV29</accession>
<dbReference type="Proteomes" id="UP000260812">
    <property type="component" value="Unassembled WGS sequence"/>
</dbReference>
<protein>
    <submittedName>
        <fullName evidence="1">Uncharacterized protein</fullName>
    </submittedName>
</protein>